<dbReference type="InterPro" id="IPR013103">
    <property type="entry name" value="RVT_2"/>
</dbReference>
<protein>
    <submittedName>
        <fullName evidence="2">Uncharacterized mitochondrial protein-like protein</fullName>
    </submittedName>
</protein>
<dbReference type="PANTHER" id="PTHR11439:SF509">
    <property type="entry name" value="RNA-DIRECTED DNA POLYMERASE"/>
    <property type="match status" value="1"/>
</dbReference>
<reference evidence="2" key="2">
    <citation type="submission" date="2022-01" db="EMBL/GenBank/DDBJ databases">
        <authorList>
            <person name="Yamashiro T."/>
            <person name="Shiraishi A."/>
            <person name="Satake H."/>
            <person name="Nakayama K."/>
        </authorList>
    </citation>
    <scope>NUCLEOTIDE SEQUENCE</scope>
</reference>
<sequence>MLWKNKMDSKNTVIWKKSHLVAKGYSQQEGIDFEESFVPVAQLEDVRMFVAYTAHNNFNIYQMDTETAFLNRQLKEEVHRSPREIFINQSQYTLELLKKHRIEKCDSISTPMATARIDADLQGTPTDQTKYGSMIGGLMYINTSRPNNAFATFVCARYQRQPTEKHLKRSKESFITSNKPITWVCGTRRILDLSYLHIQMQI</sequence>
<name>A0ABQ5EFT3_9ASTR</name>
<proteinExistence type="predicted"/>
<feature type="domain" description="Reverse transcriptase Ty1/copia-type" evidence="1">
    <location>
        <begin position="3"/>
        <end position="89"/>
    </location>
</feature>
<keyword evidence="3" id="KW-1185">Reference proteome</keyword>
<reference evidence="2" key="1">
    <citation type="journal article" date="2022" name="Int. J. Mol. Sci.">
        <title>Draft Genome of Tanacetum Coccineum: Genomic Comparison of Closely Related Tanacetum-Family Plants.</title>
        <authorList>
            <person name="Yamashiro T."/>
            <person name="Shiraishi A."/>
            <person name="Nakayama K."/>
            <person name="Satake H."/>
        </authorList>
    </citation>
    <scope>NUCLEOTIDE SEQUENCE</scope>
</reference>
<evidence type="ECO:0000313" key="3">
    <source>
        <dbReference type="Proteomes" id="UP001151760"/>
    </source>
</evidence>
<accession>A0ABQ5EFT3</accession>
<evidence type="ECO:0000313" key="2">
    <source>
        <dbReference type="EMBL" id="GJT49779.1"/>
    </source>
</evidence>
<dbReference type="Pfam" id="PF07727">
    <property type="entry name" value="RVT_2"/>
    <property type="match status" value="1"/>
</dbReference>
<evidence type="ECO:0000259" key="1">
    <source>
        <dbReference type="Pfam" id="PF07727"/>
    </source>
</evidence>
<organism evidence="2 3">
    <name type="scientific">Tanacetum coccineum</name>
    <dbReference type="NCBI Taxonomy" id="301880"/>
    <lineage>
        <taxon>Eukaryota</taxon>
        <taxon>Viridiplantae</taxon>
        <taxon>Streptophyta</taxon>
        <taxon>Embryophyta</taxon>
        <taxon>Tracheophyta</taxon>
        <taxon>Spermatophyta</taxon>
        <taxon>Magnoliopsida</taxon>
        <taxon>eudicotyledons</taxon>
        <taxon>Gunneridae</taxon>
        <taxon>Pentapetalae</taxon>
        <taxon>asterids</taxon>
        <taxon>campanulids</taxon>
        <taxon>Asterales</taxon>
        <taxon>Asteraceae</taxon>
        <taxon>Asteroideae</taxon>
        <taxon>Anthemideae</taxon>
        <taxon>Anthemidinae</taxon>
        <taxon>Tanacetum</taxon>
    </lineage>
</organism>
<gene>
    <name evidence="2" type="ORF">Tco_0975936</name>
</gene>
<dbReference type="EMBL" id="BQNB010016266">
    <property type="protein sequence ID" value="GJT49779.1"/>
    <property type="molecule type" value="Genomic_DNA"/>
</dbReference>
<dbReference type="PANTHER" id="PTHR11439">
    <property type="entry name" value="GAG-POL-RELATED RETROTRANSPOSON"/>
    <property type="match status" value="1"/>
</dbReference>
<dbReference type="Proteomes" id="UP001151760">
    <property type="component" value="Unassembled WGS sequence"/>
</dbReference>
<comment type="caution">
    <text evidence="2">The sequence shown here is derived from an EMBL/GenBank/DDBJ whole genome shotgun (WGS) entry which is preliminary data.</text>
</comment>